<evidence type="ECO:0000256" key="1">
    <source>
        <dbReference type="SAM" id="MobiDB-lite"/>
    </source>
</evidence>
<evidence type="ECO:0000313" key="3">
    <source>
        <dbReference type="EMBL" id="QEX15811.1"/>
    </source>
</evidence>
<dbReference type="KEGG" id="htq:FRZ44_10980"/>
<feature type="region of interest" description="Disordered" evidence="1">
    <location>
        <begin position="399"/>
        <end position="439"/>
    </location>
</feature>
<dbReference type="RefSeq" id="WP_151176231.1">
    <property type="nucleotide sequence ID" value="NZ_CP042906.1"/>
</dbReference>
<evidence type="ECO:0000313" key="4">
    <source>
        <dbReference type="Proteomes" id="UP000326202"/>
    </source>
</evidence>
<dbReference type="Pfam" id="PF08843">
    <property type="entry name" value="AbiEii"/>
    <property type="match status" value="1"/>
</dbReference>
<dbReference type="AlphaFoldDB" id="A0A5J6MFD5"/>
<proteinExistence type="predicted"/>
<dbReference type="InterPro" id="IPR026881">
    <property type="entry name" value="WYL_dom"/>
</dbReference>
<dbReference type="PROSITE" id="PS52050">
    <property type="entry name" value="WYL"/>
    <property type="match status" value="1"/>
</dbReference>
<accession>A0A5J6MFD5</accession>
<dbReference type="InterPro" id="IPR014942">
    <property type="entry name" value="AbiEii"/>
</dbReference>
<keyword evidence="4" id="KW-1185">Reference proteome</keyword>
<reference evidence="3 4" key="1">
    <citation type="submission" date="2019-08" db="EMBL/GenBank/DDBJ databases">
        <title>Hyperibacter terrae gen. nov., sp. nov. and Hyperibacter viscosus sp. nov., two new members in the family Rhodospirillaceae isolated from the rhizosphere of Hypericum perforatum.</title>
        <authorList>
            <person name="Noviana Z."/>
        </authorList>
    </citation>
    <scope>NUCLEOTIDE SEQUENCE [LARGE SCALE GENOMIC DNA]</scope>
    <source>
        <strain evidence="3 4">R5913</strain>
    </source>
</reference>
<dbReference type="Proteomes" id="UP000326202">
    <property type="component" value="Chromosome"/>
</dbReference>
<feature type="compositionally biased region" description="Polar residues" evidence="1">
    <location>
        <begin position="424"/>
        <end position="439"/>
    </location>
</feature>
<evidence type="ECO:0000259" key="2">
    <source>
        <dbReference type="Pfam" id="PF13280"/>
    </source>
</evidence>
<feature type="domain" description="WYL" evidence="2">
    <location>
        <begin position="313"/>
        <end position="380"/>
    </location>
</feature>
<name>A0A5J6MFD5_9PROT</name>
<dbReference type="Pfam" id="PF13280">
    <property type="entry name" value="WYL"/>
    <property type="match status" value="1"/>
</dbReference>
<organism evidence="3 4">
    <name type="scientific">Hypericibacter terrae</name>
    <dbReference type="NCBI Taxonomy" id="2602015"/>
    <lineage>
        <taxon>Bacteria</taxon>
        <taxon>Pseudomonadati</taxon>
        <taxon>Pseudomonadota</taxon>
        <taxon>Alphaproteobacteria</taxon>
        <taxon>Rhodospirillales</taxon>
        <taxon>Dongiaceae</taxon>
        <taxon>Hypericibacter</taxon>
    </lineage>
</organism>
<protein>
    <recommendedName>
        <fullName evidence="2">WYL domain-containing protein</fullName>
    </recommendedName>
</protein>
<dbReference type="Gene3D" id="3.10.450.620">
    <property type="entry name" value="JHP933, nucleotidyltransferase-like core domain"/>
    <property type="match status" value="1"/>
</dbReference>
<dbReference type="EMBL" id="CP042906">
    <property type="protein sequence ID" value="QEX15811.1"/>
    <property type="molecule type" value="Genomic_DNA"/>
</dbReference>
<sequence>MIDRRELMLLAENLGLQPQVVEKDYVLGWLLAGIRANADLGEHWVFKGGTCLKKCYFETYRFSEDLDFTITSEALLDQVFLTKAFADISAWIYEEVGIEIPAERLRFDVFRNKRGRLAAEGRVYYRGPIAPRGGDLPRIKLDLTTDELLALPPVERPVVHTFSDEPEAGITARCYAFDEVFGEKVRALGERARPRDLYDVINLFRHDDLQPQPGAILDVLKRKCDYKGIQLPTLDTIRAFREELAGDWQTMLAHQLPALPPLESFWNALPEFFAWLAGGFRPAMPQAYPLAIGEETLRQPLGALSGPGMVASALEIVRFAAANRLTAEIDYVKESGERTTREIEAYSLRRTKAGDIVLHGFDISRNDHRSYRTDRIRGARATGRVFVPRYAVELTPSGKQEIPPMAQPASRATSSRGFGGMTRRSPTQSPYRSATSKRQASGPTYVYQCPLCSRRFQRKSQDTALRAHKTPDGRDCSGRIGFLAEIR</sequence>
<gene>
    <name evidence="3" type="ORF">FRZ44_10980</name>
</gene>
<dbReference type="OrthoDB" id="1550603at2"/>